<feature type="compositionally biased region" description="Pro residues" evidence="1">
    <location>
        <begin position="288"/>
        <end position="298"/>
    </location>
</feature>
<comment type="caution">
    <text evidence="2">The sequence shown here is derived from an EMBL/GenBank/DDBJ whole genome shotgun (WGS) entry which is preliminary data.</text>
</comment>
<dbReference type="AlphaFoldDB" id="A0A2J8AGU3"/>
<sequence>MDSQLKRLYARVIDTPSGRCFSLISWGDEGADNFDVTLFHSSSMATYAGRGIRAPRSWIKPDLWIPLAQRALAQEAAPEGVPFDFSPSTGMLSWTWPARELGITGDAVQAVPLQRVGAPPGCAGPPELEAMLSTVWESCYALLVSCRQLDGQLTRQSESLTRTRQELQECTEKHKGLVEDLHIKFAHVLDAKKDKLIEQRNRMQELEQELATVRRDLQEAEAAQTDHEEEAEEEAVAGPATAMVSDTAAAAVRPGPSHPAVPSQTLNGAAAASAPAPAAATAVAAAPAAPPRRLPPTAPGFGMEAGRTGGWPPVDGNDPMDLDRPAVQQRPAQEPPLTATGGSPLDVAPGAGIAAAAPAPMYGNGAPGAGGRLAYESLGNTPLPDPAQPLAQRPGSLVAELGGARGSRYPAAAAEEDDDDDDDAALGLRR</sequence>
<evidence type="ECO:0000256" key="1">
    <source>
        <dbReference type="SAM" id="MobiDB-lite"/>
    </source>
</evidence>
<dbReference type="EMBL" id="PGGS01000023">
    <property type="protein sequence ID" value="PNH11740.1"/>
    <property type="molecule type" value="Genomic_DNA"/>
</dbReference>
<proteinExistence type="predicted"/>
<feature type="region of interest" description="Disordered" evidence="1">
    <location>
        <begin position="376"/>
        <end position="430"/>
    </location>
</feature>
<reference evidence="2 3" key="1">
    <citation type="journal article" date="2017" name="Mol. Biol. Evol.">
        <title>The 4-celled Tetrabaena socialis nuclear genome reveals the essential components for genetic control of cell number at the origin of multicellularity in the volvocine lineage.</title>
        <authorList>
            <person name="Featherston J."/>
            <person name="Arakaki Y."/>
            <person name="Hanschen E.R."/>
            <person name="Ferris P.J."/>
            <person name="Michod R.E."/>
            <person name="Olson B.J.S.C."/>
            <person name="Nozaki H."/>
            <person name="Durand P.M."/>
        </authorList>
    </citation>
    <scope>NUCLEOTIDE SEQUENCE [LARGE SCALE GENOMIC DNA]</scope>
    <source>
        <strain evidence="2 3">NIES-571</strain>
    </source>
</reference>
<feature type="region of interest" description="Disordered" evidence="1">
    <location>
        <begin position="219"/>
        <end position="238"/>
    </location>
</feature>
<organism evidence="2 3">
    <name type="scientific">Tetrabaena socialis</name>
    <dbReference type="NCBI Taxonomy" id="47790"/>
    <lineage>
        <taxon>Eukaryota</taxon>
        <taxon>Viridiplantae</taxon>
        <taxon>Chlorophyta</taxon>
        <taxon>core chlorophytes</taxon>
        <taxon>Chlorophyceae</taxon>
        <taxon>CS clade</taxon>
        <taxon>Chlamydomonadales</taxon>
        <taxon>Tetrabaenaceae</taxon>
        <taxon>Tetrabaena</taxon>
    </lineage>
</organism>
<gene>
    <name evidence="2" type="ORF">TSOC_001426</name>
</gene>
<evidence type="ECO:0000313" key="3">
    <source>
        <dbReference type="Proteomes" id="UP000236333"/>
    </source>
</evidence>
<dbReference type="Proteomes" id="UP000236333">
    <property type="component" value="Unassembled WGS sequence"/>
</dbReference>
<dbReference type="SUPFAM" id="SSF58022">
    <property type="entry name" value="XRCC4, C-terminal oligomerization domain"/>
    <property type="match status" value="1"/>
</dbReference>
<protein>
    <submittedName>
        <fullName evidence="2">Uncharacterized protein</fullName>
    </submittedName>
</protein>
<keyword evidence="3" id="KW-1185">Reference proteome</keyword>
<dbReference type="OrthoDB" id="547258at2759"/>
<name>A0A2J8AGU3_9CHLO</name>
<evidence type="ECO:0000313" key="2">
    <source>
        <dbReference type="EMBL" id="PNH11740.1"/>
    </source>
</evidence>
<feature type="region of interest" description="Disordered" evidence="1">
    <location>
        <begin position="287"/>
        <end position="345"/>
    </location>
</feature>
<accession>A0A2J8AGU3</accession>
<feature type="compositionally biased region" description="Acidic residues" evidence="1">
    <location>
        <begin position="414"/>
        <end position="424"/>
    </location>
</feature>